<evidence type="ECO:0000256" key="1">
    <source>
        <dbReference type="SAM" id="Phobius"/>
    </source>
</evidence>
<reference evidence="2" key="1">
    <citation type="submission" date="2016-02" db="EMBL/GenBank/DDBJ databases">
        <title>RNAseq analyses of the midgut from blood- or serum-fed Ixodes ricinus ticks.</title>
        <authorList>
            <person name="Perner J."/>
            <person name="Provaznik J."/>
            <person name="Schrenkova J."/>
            <person name="Urbanova V."/>
            <person name="Ribeiro J.M."/>
            <person name="Kopacek P."/>
        </authorList>
    </citation>
    <scope>NUCLEOTIDE SEQUENCE</scope>
    <source>
        <tissue evidence="2">Gut</tissue>
    </source>
</reference>
<protein>
    <submittedName>
        <fullName evidence="2">Uncharacterized protein</fullName>
    </submittedName>
</protein>
<feature type="transmembrane region" description="Helical" evidence="1">
    <location>
        <begin position="46"/>
        <end position="64"/>
    </location>
</feature>
<feature type="non-terminal residue" evidence="2">
    <location>
        <position position="1"/>
    </location>
</feature>
<accession>A0A131XQM6</accession>
<sequence length="134" mass="15926">GVPRRLLLTFRSSVICLVVDLILILYELPFFLFFLKKRAVFFIKKFIFMFFFMFLIGQQVFAFFGKKCTWSGFVSCMACFILRRDAKLIFFLWGKAYLELFREFLFWHFLFFPFGEGDGLGLIGTSHSSQHTIF</sequence>
<proteinExistence type="evidence at transcript level"/>
<keyword evidence="1" id="KW-0472">Membrane</keyword>
<dbReference type="EMBL" id="GEFM01007114">
    <property type="protein sequence ID" value="JAP68682.1"/>
    <property type="molecule type" value="mRNA"/>
</dbReference>
<feature type="transmembrane region" description="Helical" evidence="1">
    <location>
        <begin position="12"/>
        <end position="34"/>
    </location>
</feature>
<keyword evidence="1" id="KW-0812">Transmembrane</keyword>
<dbReference type="AlphaFoldDB" id="A0A131XQM6"/>
<keyword evidence="1" id="KW-1133">Transmembrane helix</keyword>
<organism evidence="2">
    <name type="scientific">Ixodes ricinus</name>
    <name type="common">Common tick</name>
    <name type="synonym">Acarus ricinus</name>
    <dbReference type="NCBI Taxonomy" id="34613"/>
    <lineage>
        <taxon>Eukaryota</taxon>
        <taxon>Metazoa</taxon>
        <taxon>Ecdysozoa</taxon>
        <taxon>Arthropoda</taxon>
        <taxon>Chelicerata</taxon>
        <taxon>Arachnida</taxon>
        <taxon>Acari</taxon>
        <taxon>Parasitiformes</taxon>
        <taxon>Ixodida</taxon>
        <taxon>Ixodoidea</taxon>
        <taxon>Ixodidae</taxon>
        <taxon>Ixodinae</taxon>
        <taxon>Ixodes</taxon>
    </lineage>
</organism>
<evidence type="ECO:0000313" key="2">
    <source>
        <dbReference type="EMBL" id="JAP68682.1"/>
    </source>
</evidence>
<name>A0A131XQM6_IXORI</name>